<dbReference type="AlphaFoldDB" id="A0A6G4AQ32"/>
<evidence type="ECO:0000259" key="1">
    <source>
        <dbReference type="Pfam" id="PF07110"/>
    </source>
</evidence>
<dbReference type="InterPro" id="IPR009799">
    <property type="entry name" value="EthD_dom"/>
</dbReference>
<evidence type="ECO:0000313" key="3">
    <source>
        <dbReference type="Proteomes" id="UP000476310"/>
    </source>
</evidence>
<dbReference type="Pfam" id="PF07110">
    <property type="entry name" value="EthD"/>
    <property type="match status" value="1"/>
</dbReference>
<reference evidence="2" key="1">
    <citation type="submission" date="2020-02" db="EMBL/GenBank/DDBJ databases">
        <title>A new Streptomyces sp. for controlling soil-borne diseases.</title>
        <authorList>
            <person name="Li X."/>
            <person name="Tian Y."/>
            <person name="Gao K."/>
        </authorList>
    </citation>
    <scope>NUCLEOTIDE SEQUENCE [LARGE SCALE GENOMIC DNA]</scope>
    <source>
        <strain evidence="2">0250</strain>
    </source>
</reference>
<sequence length="121" mass="13991">MLTLMTVIRKRPEVSTEDFRRFMEHEYGPTYAALPQVREYVQYYLTDAVSDCVEEPIDAIVRISFDSQSAMREALATPEYQRAHELRGAYMREASTGIHSAVLDRQVQLVQPGRVPITRRL</sequence>
<dbReference type="Proteomes" id="UP000476310">
    <property type="component" value="Unassembled WGS sequence"/>
</dbReference>
<feature type="domain" description="EthD" evidence="1">
    <location>
        <begin position="11"/>
        <end position="82"/>
    </location>
</feature>
<dbReference type="GO" id="GO:0016491">
    <property type="term" value="F:oxidoreductase activity"/>
    <property type="evidence" value="ECO:0007669"/>
    <property type="project" value="InterPro"/>
</dbReference>
<proteinExistence type="predicted"/>
<accession>A0A6G4AQ32</accession>
<gene>
    <name evidence="2" type="ORF">G4H13_34570</name>
</gene>
<dbReference type="SUPFAM" id="SSF54909">
    <property type="entry name" value="Dimeric alpha+beta barrel"/>
    <property type="match status" value="1"/>
</dbReference>
<evidence type="ECO:0000313" key="2">
    <source>
        <dbReference type="EMBL" id="NEW75348.1"/>
    </source>
</evidence>
<dbReference type="Gene3D" id="3.30.70.100">
    <property type="match status" value="1"/>
</dbReference>
<comment type="caution">
    <text evidence="2">The sequence shown here is derived from an EMBL/GenBank/DDBJ whole genome shotgun (WGS) entry which is preliminary data.</text>
</comment>
<protein>
    <recommendedName>
        <fullName evidence="1">EthD domain-containing protein</fullName>
    </recommendedName>
</protein>
<dbReference type="EMBL" id="JAAIKT010000057">
    <property type="protein sequence ID" value="NEW75348.1"/>
    <property type="molecule type" value="Genomic_DNA"/>
</dbReference>
<dbReference type="InterPro" id="IPR011008">
    <property type="entry name" value="Dimeric_a/b-barrel"/>
</dbReference>
<keyword evidence="3" id="KW-1185">Reference proteome</keyword>
<name>A0A6G4AQ32_9ACTN</name>
<organism evidence="2 3">
    <name type="scientific">Streptomyces rhizosphaericus</name>
    <dbReference type="NCBI Taxonomy" id="114699"/>
    <lineage>
        <taxon>Bacteria</taxon>
        <taxon>Bacillati</taxon>
        <taxon>Actinomycetota</taxon>
        <taxon>Actinomycetes</taxon>
        <taxon>Kitasatosporales</taxon>
        <taxon>Streptomycetaceae</taxon>
        <taxon>Streptomyces</taxon>
        <taxon>Streptomyces violaceusniger group</taxon>
    </lineage>
</organism>